<dbReference type="InterPro" id="IPR013230">
    <property type="entry name" value="Peptidase_M15A_C"/>
</dbReference>
<feature type="domain" description="Peptidase M15A C-terminal" evidence="1">
    <location>
        <begin position="381"/>
        <end position="430"/>
    </location>
</feature>
<accession>A0A8S5T9K6</accession>
<evidence type="ECO:0000313" key="2">
    <source>
        <dbReference type="EMBL" id="DAF59442.1"/>
    </source>
</evidence>
<dbReference type="EMBL" id="BK032770">
    <property type="protein sequence ID" value="DAF59442.1"/>
    <property type="molecule type" value="Genomic_DNA"/>
</dbReference>
<dbReference type="Gene3D" id="3.30.1380.10">
    <property type="match status" value="1"/>
</dbReference>
<evidence type="ECO:0000259" key="1">
    <source>
        <dbReference type="Pfam" id="PF08291"/>
    </source>
</evidence>
<dbReference type="Pfam" id="PF08291">
    <property type="entry name" value="Peptidase_M15_3"/>
    <property type="match status" value="1"/>
</dbReference>
<proteinExistence type="predicted"/>
<organism evidence="2">
    <name type="scientific">Caudovirales sp. ctIZM3</name>
    <dbReference type="NCBI Taxonomy" id="2827633"/>
    <lineage>
        <taxon>Viruses</taxon>
        <taxon>Duplodnaviria</taxon>
        <taxon>Heunggongvirae</taxon>
        <taxon>Uroviricota</taxon>
        <taxon>Caudoviricetes</taxon>
    </lineage>
</organism>
<sequence>MSNNIVSALGTQRQFAKQPERVYQKQLITPNFGNGISARVDNDAQLLANSLGLLGDNLLKESIAADKRERAQFTSQDADRMLAGKTAKDLNDFDATQALQHSDKGFDLTDNPYAYAALDKSMGQIVSSQAKEEWLAENEDKVPKSMSEAVDSYNQKLQSTYDDLKGNVHNKYAFDQGFYQNAMPNTLQVAHNANQKINNEARARGQRICSVKYLDLVKGAEYMDTPTFANAFGEITRELSWYSKNSTEALKIIASSIGALVENDVSTEKLNALKDISYFGANRKIGDELPFYKYYKKIAENVNYKVTDDIYNTCKNQDGTINWGKAEGMLGELPSHMIAPSGIPQVELPRYSGDLDNLTADMKGILPSIGGMLAQLGYGDIAEYTSGYRDPQYNREVGGVENSYHTKGRAVDIYVGNLSDEEAKKVTESFSPYFREVLFHDAGSGKHLHLADYVGGLGDKADNTELSAAAYSPERVQTIRKMLKARDADAQRIVKEKQKKLWEDTVLAATSASTQSEALDIIRKSGLPAAKQNSLVRSINARYKLEASDNLSPLQAYWLKYEKRQLSNDLQTLALYQSIVDDPNQDVDQKLQQKADEASRNVNRYWQFSSGGAYTYRPKQSDSSDIEEDDKEISLWDAINGDSEKEDSSINVAEKESLKNRLKAVVDREVMWGTDQDIIEGKILDIASKYGLDGVELINEWFPPNAIE</sequence>
<reference evidence="2" key="1">
    <citation type="journal article" date="2021" name="Proc. Natl. Acad. Sci. U.S.A.">
        <title>A Catalog of Tens of Thousands of Viruses from Human Metagenomes Reveals Hidden Associations with Chronic Diseases.</title>
        <authorList>
            <person name="Tisza M.J."/>
            <person name="Buck C.B."/>
        </authorList>
    </citation>
    <scope>NUCLEOTIDE SEQUENCE</scope>
    <source>
        <strain evidence="2">CtIZM3</strain>
    </source>
</reference>
<protein>
    <submittedName>
        <fullName evidence="2">Peptidase</fullName>
    </submittedName>
</protein>
<dbReference type="InterPro" id="IPR009045">
    <property type="entry name" value="Zn_M74/Hedgehog-like"/>
</dbReference>
<name>A0A8S5T9K6_9CAUD</name>
<dbReference type="SUPFAM" id="SSF55166">
    <property type="entry name" value="Hedgehog/DD-peptidase"/>
    <property type="match status" value="1"/>
</dbReference>